<gene>
    <name evidence="2" type="ORF">GCM10011365_21530</name>
</gene>
<dbReference type="Proteomes" id="UP000605253">
    <property type="component" value="Unassembled WGS sequence"/>
</dbReference>
<protein>
    <submittedName>
        <fullName evidence="2">Universal stress protein UspA</fullName>
    </submittedName>
</protein>
<comment type="caution">
    <text evidence="2">The sequence shown here is derived from an EMBL/GenBank/DDBJ whole genome shotgun (WGS) entry which is preliminary data.</text>
</comment>
<dbReference type="PANTHER" id="PTHR46268:SF15">
    <property type="entry name" value="UNIVERSAL STRESS PROTEIN HP_0031"/>
    <property type="match status" value="1"/>
</dbReference>
<dbReference type="AlphaFoldDB" id="A0A917FRM2"/>
<accession>A0A917FRM2</accession>
<evidence type="ECO:0000313" key="3">
    <source>
        <dbReference type="Proteomes" id="UP000605253"/>
    </source>
</evidence>
<organism evidence="2 3">
    <name type="scientific">Marinicella pacifica</name>
    <dbReference type="NCBI Taxonomy" id="1171543"/>
    <lineage>
        <taxon>Bacteria</taxon>
        <taxon>Pseudomonadati</taxon>
        <taxon>Pseudomonadota</taxon>
        <taxon>Gammaproteobacteria</taxon>
        <taxon>Lysobacterales</taxon>
        <taxon>Marinicellaceae</taxon>
        <taxon>Marinicella</taxon>
    </lineage>
</organism>
<reference evidence="2" key="1">
    <citation type="journal article" date="2014" name="Int. J. Syst. Evol. Microbiol.">
        <title>Complete genome sequence of Corynebacterium casei LMG S-19264T (=DSM 44701T), isolated from a smear-ripened cheese.</title>
        <authorList>
            <consortium name="US DOE Joint Genome Institute (JGI-PGF)"/>
            <person name="Walter F."/>
            <person name="Albersmeier A."/>
            <person name="Kalinowski J."/>
            <person name="Ruckert C."/>
        </authorList>
    </citation>
    <scope>NUCLEOTIDE SEQUENCE</scope>
    <source>
        <strain evidence="2">CGMCC 1.12181</strain>
    </source>
</reference>
<reference evidence="2" key="2">
    <citation type="submission" date="2020-09" db="EMBL/GenBank/DDBJ databases">
        <authorList>
            <person name="Sun Q."/>
            <person name="Zhou Y."/>
        </authorList>
    </citation>
    <scope>NUCLEOTIDE SEQUENCE</scope>
    <source>
        <strain evidence="2">CGMCC 1.12181</strain>
    </source>
</reference>
<keyword evidence="3" id="KW-1185">Reference proteome</keyword>
<comment type="similarity">
    <text evidence="1">Belongs to the universal stress protein A family.</text>
</comment>
<evidence type="ECO:0000313" key="2">
    <source>
        <dbReference type="EMBL" id="GGF99998.1"/>
    </source>
</evidence>
<dbReference type="PANTHER" id="PTHR46268">
    <property type="entry name" value="STRESS RESPONSE PROTEIN NHAX"/>
    <property type="match status" value="1"/>
</dbReference>
<name>A0A917FRM2_9GAMM</name>
<dbReference type="SUPFAM" id="SSF52402">
    <property type="entry name" value="Adenine nucleotide alpha hydrolases-like"/>
    <property type="match status" value="1"/>
</dbReference>
<dbReference type="RefSeq" id="WP_188365755.1">
    <property type="nucleotide sequence ID" value="NZ_BAABJF010000024.1"/>
</dbReference>
<sequence length="287" mass="32254">MKIITVPVAKRKECHYLLETAFQLADDLDANVSGLHVRPHREESIGGDYGIISPIAMNNMSQWYKADLDDELESQAAADLFKEYSDNAGFNFRKRITKDMEESSLWREMVGDPQSVLSIVGPVSDLMLVSRPKKKSSGQAKQFLSAALFNTGRPVLMLPQKKLKSVGKRVLIAWNQKDSVMQTIVSALPLLKQAEQVNILCAGPDNRARPKTKHLQDYLKVWGIDSDMKITKGLKVHDEIIDTYKATGSDLLLMGAYSRGRFTEWFMGGFTKYILTDSNIPTLMQHS</sequence>
<dbReference type="CDD" id="cd00293">
    <property type="entry name" value="USP-like"/>
    <property type="match status" value="1"/>
</dbReference>
<dbReference type="Gene3D" id="3.40.50.12370">
    <property type="match status" value="1"/>
</dbReference>
<proteinExistence type="inferred from homology"/>
<dbReference type="EMBL" id="BMEO01000011">
    <property type="protein sequence ID" value="GGF99998.1"/>
    <property type="molecule type" value="Genomic_DNA"/>
</dbReference>
<evidence type="ECO:0000256" key="1">
    <source>
        <dbReference type="ARBA" id="ARBA00008791"/>
    </source>
</evidence>